<dbReference type="PANTHER" id="PTHR46190:SF1">
    <property type="entry name" value="SI:CH211-201H21.5"/>
    <property type="match status" value="1"/>
</dbReference>
<dbReference type="RefSeq" id="WP_341699722.1">
    <property type="nucleotide sequence ID" value="NZ_JBBYHU010000007.1"/>
</dbReference>
<evidence type="ECO:0000313" key="2">
    <source>
        <dbReference type="EMBL" id="MEL1240483.1"/>
    </source>
</evidence>
<proteinExistence type="predicted"/>
<dbReference type="PANTHER" id="PTHR46190">
    <property type="entry name" value="SI:CH211-201H21.5-RELATED"/>
    <property type="match status" value="1"/>
</dbReference>
<dbReference type="InterPro" id="IPR036452">
    <property type="entry name" value="Ribo_hydro-like"/>
</dbReference>
<dbReference type="InterPro" id="IPR052775">
    <property type="entry name" value="IUN_hydrolase"/>
</dbReference>
<dbReference type="SUPFAM" id="SSF53590">
    <property type="entry name" value="Nucleoside hydrolase"/>
    <property type="match status" value="1"/>
</dbReference>
<organism evidence="2 3">
    <name type="scientific">Flavobacterium flavipallidum</name>
    <dbReference type="NCBI Taxonomy" id="3139140"/>
    <lineage>
        <taxon>Bacteria</taxon>
        <taxon>Pseudomonadati</taxon>
        <taxon>Bacteroidota</taxon>
        <taxon>Flavobacteriia</taxon>
        <taxon>Flavobacteriales</taxon>
        <taxon>Flavobacteriaceae</taxon>
        <taxon>Flavobacterium</taxon>
    </lineage>
</organism>
<protein>
    <submittedName>
        <fullName evidence="2">Nucleoside hydrolase</fullName>
    </submittedName>
</protein>
<comment type="caution">
    <text evidence="2">The sequence shown here is derived from an EMBL/GenBank/DDBJ whole genome shotgun (WGS) entry which is preliminary data.</text>
</comment>
<feature type="domain" description="Inosine/uridine-preferring nucleoside hydrolase" evidence="1">
    <location>
        <begin position="39"/>
        <end position="279"/>
    </location>
</feature>
<evidence type="ECO:0000259" key="1">
    <source>
        <dbReference type="Pfam" id="PF01156"/>
    </source>
</evidence>
<dbReference type="GO" id="GO:0016787">
    <property type="term" value="F:hydrolase activity"/>
    <property type="evidence" value="ECO:0007669"/>
    <property type="project" value="UniProtKB-KW"/>
</dbReference>
<name>A0ABU9HK29_9FLAO</name>
<dbReference type="Pfam" id="PF01156">
    <property type="entry name" value="IU_nuc_hydro"/>
    <property type="match status" value="1"/>
</dbReference>
<evidence type="ECO:0000313" key="3">
    <source>
        <dbReference type="Proteomes" id="UP001398556"/>
    </source>
</evidence>
<dbReference type="Gene3D" id="3.90.245.10">
    <property type="entry name" value="Ribonucleoside hydrolase-like"/>
    <property type="match status" value="1"/>
</dbReference>
<accession>A0ABU9HK29</accession>
<dbReference type="InterPro" id="IPR001910">
    <property type="entry name" value="Inosine/uridine_hydrolase_dom"/>
</dbReference>
<gene>
    <name evidence="2" type="ORF">AAEO59_05440</name>
</gene>
<keyword evidence="2" id="KW-0378">Hydrolase</keyword>
<dbReference type="EMBL" id="JBBYHU010000007">
    <property type="protein sequence ID" value="MEL1240483.1"/>
    <property type="molecule type" value="Genomic_DNA"/>
</dbReference>
<dbReference type="Proteomes" id="UP001398556">
    <property type="component" value="Unassembled WGS sequence"/>
</dbReference>
<sequence length="342" mass="38594">MEKKYKYLILLNIFLLTSSLYSQNNSKYYDETVKPRIRVIIDNDFGGDPDGLFQLAHHLLSPSVEVKGIIGSHHYKDGFYDHPGTANYACTQVKELLNVMQLTEKVPVFEGGSSSLTNNQIPVISDGAKIIVKEAMRKDTKMPLYIVCGAGLTNIASAYLMEPQIAKKIILIWIGGAEHKGLGIPPPRVKNPEYNLGIDIKASQVIFNVSEIPIWQIPRDTYRQALFSFAELIYKIKPCGETGTFLIDKLENLMKRANRSLGESYVLGDSPLVLLTALQTSWEADPASSKYILKPTPNINEYGLYDEMSEKLKMRVYTNLDTRLMFEDFIAKLKLFSNKKEP</sequence>
<reference evidence="2 3" key="1">
    <citation type="submission" date="2024-04" db="EMBL/GenBank/DDBJ databases">
        <title>Flavobacterium sp. DGU99 16S ribosomal RNA gene Genome sequencing and assembly.</title>
        <authorList>
            <person name="Park S."/>
        </authorList>
    </citation>
    <scope>NUCLEOTIDE SEQUENCE [LARGE SCALE GENOMIC DNA]</scope>
    <source>
        <strain evidence="2 3">DGU99</strain>
    </source>
</reference>
<keyword evidence="3" id="KW-1185">Reference proteome</keyword>